<dbReference type="OrthoDB" id="4833326at2"/>
<keyword evidence="1" id="KW-0812">Transmembrane</keyword>
<dbReference type="Proteomes" id="UP000199406">
    <property type="component" value="Unassembled WGS sequence"/>
</dbReference>
<feature type="transmembrane region" description="Helical" evidence="1">
    <location>
        <begin position="84"/>
        <end position="101"/>
    </location>
</feature>
<dbReference type="RefSeq" id="WP_091764332.1">
    <property type="nucleotide sequence ID" value="NZ_FNBT01000002.1"/>
</dbReference>
<feature type="domain" description="VanZ-like" evidence="2">
    <location>
        <begin position="82"/>
        <end position="152"/>
    </location>
</feature>
<organism evidence="3 4">
    <name type="scientific">Blastococcus aurantiacus</name>
    <dbReference type="NCBI Taxonomy" id="1550231"/>
    <lineage>
        <taxon>Bacteria</taxon>
        <taxon>Bacillati</taxon>
        <taxon>Actinomycetota</taxon>
        <taxon>Actinomycetes</taxon>
        <taxon>Geodermatophilales</taxon>
        <taxon>Geodermatophilaceae</taxon>
        <taxon>Blastococcus</taxon>
    </lineage>
</organism>
<evidence type="ECO:0000313" key="3">
    <source>
        <dbReference type="EMBL" id="SDF17938.1"/>
    </source>
</evidence>
<evidence type="ECO:0000259" key="2">
    <source>
        <dbReference type="Pfam" id="PF04892"/>
    </source>
</evidence>
<evidence type="ECO:0000313" key="4">
    <source>
        <dbReference type="Proteomes" id="UP000199406"/>
    </source>
</evidence>
<dbReference type="AlphaFoldDB" id="A0A1G7IZ92"/>
<keyword evidence="1" id="KW-0472">Membrane</keyword>
<name>A0A1G7IZ92_9ACTN</name>
<proteinExistence type="predicted"/>
<accession>A0A1G7IZ92</accession>
<dbReference type="Pfam" id="PF04892">
    <property type="entry name" value="VanZ"/>
    <property type="match status" value="1"/>
</dbReference>
<keyword evidence="1" id="KW-1133">Transmembrane helix</keyword>
<keyword evidence="4" id="KW-1185">Reference proteome</keyword>
<reference evidence="4" key="1">
    <citation type="submission" date="2016-10" db="EMBL/GenBank/DDBJ databases">
        <authorList>
            <person name="Varghese N."/>
            <person name="Submissions S."/>
        </authorList>
    </citation>
    <scope>NUCLEOTIDE SEQUENCE [LARGE SCALE GENOMIC DNA]</scope>
    <source>
        <strain evidence="4">DSM 44268</strain>
    </source>
</reference>
<feature type="transmembrane region" description="Helical" evidence="1">
    <location>
        <begin position="12"/>
        <end position="32"/>
    </location>
</feature>
<protein>
    <submittedName>
        <fullName evidence="3">VanZ like family protein</fullName>
    </submittedName>
</protein>
<feature type="transmembrane region" description="Helical" evidence="1">
    <location>
        <begin position="39"/>
        <end position="58"/>
    </location>
</feature>
<dbReference type="EMBL" id="FNBT01000002">
    <property type="protein sequence ID" value="SDF17938.1"/>
    <property type="molecule type" value="Genomic_DNA"/>
</dbReference>
<evidence type="ECO:0000256" key="1">
    <source>
        <dbReference type="SAM" id="Phobius"/>
    </source>
</evidence>
<feature type="transmembrane region" description="Helical" evidence="1">
    <location>
        <begin position="106"/>
        <end position="126"/>
    </location>
</feature>
<feature type="transmembrane region" description="Helical" evidence="1">
    <location>
        <begin position="138"/>
        <end position="159"/>
    </location>
</feature>
<dbReference type="STRING" id="1550231.SAMN05660662_1213"/>
<dbReference type="InterPro" id="IPR006976">
    <property type="entry name" value="VanZ-like"/>
</dbReference>
<gene>
    <name evidence="3" type="ORF">SAMN05660662_1213</name>
</gene>
<sequence length="179" mass="17770">MITDFLLDHSALVPGALGLAALVCALVGHAVLRVARPGSPVIPALAVVAAVGVLVLTMPPTGRGASIRGCTVQFAWPGPGSVELLANVALLMPVVVFATLATRRPWAVLGAGSGASAAIEAVQALVPAIGRACDTNDWAMNTLGVVVATGIAGATLALADRAAARRGDGTARTPIGTAR</sequence>